<feature type="transmembrane region" description="Helical" evidence="1">
    <location>
        <begin position="34"/>
        <end position="53"/>
    </location>
</feature>
<proteinExistence type="predicted"/>
<accession>A0AA37TLV5</accession>
<gene>
    <name evidence="2" type="ORF">GCM10007890_24260</name>
</gene>
<keyword evidence="1" id="KW-0472">Membrane</keyword>
<dbReference type="RefSeq" id="WP_238199578.1">
    <property type="nucleotide sequence ID" value="NZ_BPQZ01000041.1"/>
</dbReference>
<reference evidence="3" key="1">
    <citation type="journal article" date="2019" name="Int. J. Syst. Evol. Microbiol.">
        <title>The Global Catalogue of Microorganisms (GCM) 10K type strain sequencing project: providing services to taxonomists for standard genome sequencing and annotation.</title>
        <authorList>
            <consortium name="The Broad Institute Genomics Platform"/>
            <consortium name="The Broad Institute Genome Sequencing Center for Infectious Disease"/>
            <person name="Wu L."/>
            <person name="Ma J."/>
        </authorList>
    </citation>
    <scope>NUCLEOTIDE SEQUENCE [LARGE SCALE GENOMIC DNA]</scope>
    <source>
        <strain evidence="3">NBRC 103632</strain>
    </source>
</reference>
<evidence type="ECO:0000256" key="1">
    <source>
        <dbReference type="SAM" id="Phobius"/>
    </source>
</evidence>
<name>A0AA37TLV5_9HYPH</name>
<organism evidence="2 3">
    <name type="scientific">Methylobacterium tardum</name>
    <dbReference type="NCBI Taxonomy" id="374432"/>
    <lineage>
        <taxon>Bacteria</taxon>
        <taxon>Pseudomonadati</taxon>
        <taxon>Pseudomonadota</taxon>
        <taxon>Alphaproteobacteria</taxon>
        <taxon>Hyphomicrobiales</taxon>
        <taxon>Methylobacteriaceae</taxon>
        <taxon>Methylobacterium</taxon>
    </lineage>
</organism>
<keyword evidence="3" id="KW-1185">Reference proteome</keyword>
<dbReference type="AlphaFoldDB" id="A0AA37TLV5"/>
<dbReference type="EMBL" id="BSPL01000016">
    <property type="protein sequence ID" value="GLS70413.1"/>
    <property type="molecule type" value="Genomic_DNA"/>
</dbReference>
<comment type="caution">
    <text evidence="2">The sequence shown here is derived from an EMBL/GenBank/DDBJ whole genome shotgun (WGS) entry which is preliminary data.</text>
</comment>
<evidence type="ECO:0000313" key="3">
    <source>
        <dbReference type="Proteomes" id="UP001157440"/>
    </source>
</evidence>
<dbReference type="Proteomes" id="UP001157440">
    <property type="component" value="Unassembled WGS sequence"/>
</dbReference>
<protein>
    <submittedName>
        <fullName evidence="2">Uncharacterized protein</fullName>
    </submittedName>
</protein>
<evidence type="ECO:0000313" key="2">
    <source>
        <dbReference type="EMBL" id="GLS70413.1"/>
    </source>
</evidence>
<keyword evidence="1" id="KW-0812">Transmembrane</keyword>
<sequence>MLIAVMSLVCLICGVSLAGLSLRYPGRAAVFERWSGICLVLGLCLLGAALHGART</sequence>
<keyword evidence="1" id="KW-1133">Transmembrane helix</keyword>